<evidence type="ECO:0000259" key="1">
    <source>
        <dbReference type="Pfam" id="PF07110"/>
    </source>
</evidence>
<protein>
    <submittedName>
        <fullName evidence="2">EthD family reductase</fullName>
    </submittedName>
</protein>
<dbReference type="GO" id="GO:0016491">
    <property type="term" value="F:oxidoreductase activity"/>
    <property type="evidence" value="ECO:0007669"/>
    <property type="project" value="InterPro"/>
</dbReference>
<evidence type="ECO:0000313" key="2">
    <source>
        <dbReference type="EMBL" id="HIQ29642.1"/>
    </source>
</evidence>
<dbReference type="SUPFAM" id="SSF54909">
    <property type="entry name" value="Dimeric alpha+beta barrel"/>
    <property type="match status" value="1"/>
</dbReference>
<reference evidence="2" key="1">
    <citation type="journal article" date="2020" name="ISME J.">
        <title>Gammaproteobacteria mediating utilization of methyl-, sulfur- and petroleum organic compounds in deep ocean hydrothermal plumes.</title>
        <authorList>
            <person name="Zhou Z."/>
            <person name="Liu Y."/>
            <person name="Pan J."/>
            <person name="Cron B.R."/>
            <person name="Toner B.M."/>
            <person name="Anantharaman K."/>
            <person name="Breier J.A."/>
            <person name="Dick G.J."/>
            <person name="Li M."/>
        </authorList>
    </citation>
    <scope>NUCLEOTIDE SEQUENCE</scope>
    <source>
        <strain evidence="2">SZUA-1515</strain>
    </source>
</reference>
<dbReference type="Proteomes" id="UP000608579">
    <property type="component" value="Unassembled WGS sequence"/>
</dbReference>
<dbReference type="Pfam" id="PF07110">
    <property type="entry name" value="EthD"/>
    <property type="match status" value="1"/>
</dbReference>
<dbReference type="NCBIfam" id="TIGR02118">
    <property type="entry name" value="EthD family reductase"/>
    <property type="match status" value="1"/>
</dbReference>
<gene>
    <name evidence="2" type="ORF">EYH45_03660</name>
</gene>
<dbReference type="EMBL" id="DQVM01000071">
    <property type="protein sequence ID" value="HIQ29642.1"/>
    <property type="molecule type" value="Genomic_DNA"/>
</dbReference>
<accession>A0A833E9N6</accession>
<dbReference type="AlphaFoldDB" id="A0A833E9N6"/>
<dbReference type="InterPro" id="IPR011008">
    <property type="entry name" value="Dimeric_a/b-barrel"/>
</dbReference>
<evidence type="ECO:0000313" key="3">
    <source>
        <dbReference type="Proteomes" id="UP000608579"/>
    </source>
</evidence>
<comment type="caution">
    <text evidence="2">The sequence shown here is derived from an EMBL/GenBank/DDBJ whole genome shotgun (WGS) entry which is preliminary data.</text>
</comment>
<proteinExistence type="predicted"/>
<sequence length="99" mass="11443">MIKLMYILKRREGMSREEFREYWLKNHAPIVLKMPKLRKYVVNVSSGDSEFDGVAELWFDTADDMNTALKSEEGRAVVKDAGNFVSKAYVLTVEEHSLL</sequence>
<organism evidence="2 3">
    <name type="scientific">Caldiarchaeum subterraneum</name>
    <dbReference type="NCBI Taxonomy" id="311458"/>
    <lineage>
        <taxon>Archaea</taxon>
        <taxon>Nitrososphaerota</taxon>
        <taxon>Candidatus Caldarchaeales</taxon>
        <taxon>Candidatus Caldarchaeaceae</taxon>
        <taxon>Candidatus Caldarchaeum</taxon>
    </lineage>
</organism>
<name>A0A833E9N6_CALS0</name>
<dbReference type="Gene3D" id="3.30.70.100">
    <property type="match status" value="1"/>
</dbReference>
<feature type="domain" description="EthD" evidence="1">
    <location>
        <begin position="11"/>
        <end position="87"/>
    </location>
</feature>
<dbReference type="InterPro" id="IPR009799">
    <property type="entry name" value="EthD_dom"/>
</dbReference>